<dbReference type="Gene3D" id="3.40.50.2000">
    <property type="entry name" value="Glycogen Phosphorylase B"/>
    <property type="match status" value="5"/>
</dbReference>
<evidence type="ECO:0000313" key="5">
    <source>
        <dbReference type="Proteomes" id="UP000775213"/>
    </source>
</evidence>
<dbReference type="PANTHER" id="PTHR48047:SF45">
    <property type="entry name" value="SCOPOLETIN GLUCOSYLTRANSFERASE-LIKE"/>
    <property type="match status" value="1"/>
</dbReference>
<evidence type="ECO:0000313" key="4">
    <source>
        <dbReference type="EMBL" id="KAH0464144.1"/>
    </source>
</evidence>
<name>A0AAV7GRS4_DENCH</name>
<dbReference type="PANTHER" id="PTHR48047">
    <property type="entry name" value="GLYCOSYLTRANSFERASE"/>
    <property type="match status" value="1"/>
</dbReference>
<organism evidence="4 5">
    <name type="scientific">Dendrobium chrysotoxum</name>
    <name type="common">Orchid</name>
    <dbReference type="NCBI Taxonomy" id="161865"/>
    <lineage>
        <taxon>Eukaryota</taxon>
        <taxon>Viridiplantae</taxon>
        <taxon>Streptophyta</taxon>
        <taxon>Embryophyta</taxon>
        <taxon>Tracheophyta</taxon>
        <taxon>Spermatophyta</taxon>
        <taxon>Magnoliopsida</taxon>
        <taxon>Liliopsida</taxon>
        <taxon>Asparagales</taxon>
        <taxon>Orchidaceae</taxon>
        <taxon>Epidendroideae</taxon>
        <taxon>Malaxideae</taxon>
        <taxon>Dendrobiinae</taxon>
        <taxon>Dendrobium</taxon>
    </lineage>
</organism>
<dbReference type="InterPro" id="IPR002213">
    <property type="entry name" value="UDP_glucos_trans"/>
</dbReference>
<comment type="similarity">
    <text evidence="1">Belongs to the UDP-glycosyltransferase family.</text>
</comment>
<dbReference type="CDD" id="cd03784">
    <property type="entry name" value="GT1_Gtf-like"/>
    <property type="match status" value="1"/>
</dbReference>
<protein>
    <submittedName>
        <fullName evidence="4">Uncharacterized protein</fullName>
    </submittedName>
</protein>
<keyword evidence="5" id="KW-1185">Reference proteome</keyword>
<dbReference type="SUPFAM" id="SSF53756">
    <property type="entry name" value="UDP-Glycosyltransferase/glycogen phosphorylase"/>
    <property type="match status" value="2"/>
</dbReference>
<dbReference type="Proteomes" id="UP000775213">
    <property type="component" value="Unassembled WGS sequence"/>
</dbReference>
<evidence type="ECO:0000256" key="3">
    <source>
        <dbReference type="ARBA" id="ARBA00022679"/>
    </source>
</evidence>
<accession>A0AAV7GRS4</accession>
<dbReference type="AlphaFoldDB" id="A0AAV7GRS4"/>
<gene>
    <name evidence="4" type="ORF">IEQ34_006930</name>
</gene>
<dbReference type="GO" id="GO:0035251">
    <property type="term" value="F:UDP-glucosyltransferase activity"/>
    <property type="evidence" value="ECO:0007669"/>
    <property type="project" value="TreeGrafter"/>
</dbReference>
<comment type="caution">
    <text evidence="4">The sequence shown here is derived from an EMBL/GenBank/DDBJ whole genome shotgun (WGS) entry which is preliminary data.</text>
</comment>
<keyword evidence="2" id="KW-0328">Glycosyltransferase</keyword>
<evidence type="ECO:0000256" key="1">
    <source>
        <dbReference type="ARBA" id="ARBA00009995"/>
    </source>
</evidence>
<dbReference type="Pfam" id="PF00201">
    <property type="entry name" value="UDPGT"/>
    <property type="match status" value="1"/>
</dbReference>
<reference evidence="4 5" key="1">
    <citation type="journal article" date="2021" name="Hortic Res">
        <title>Chromosome-scale assembly of the Dendrobium chrysotoxum genome enhances the understanding of orchid evolution.</title>
        <authorList>
            <person name="Zhang Y."/>
            <person name="Zhang G.Q."/>
            <person name="Zhang D."/>
            <person name="Liu X.D."/>
            <person name="Xu X.Y."/>
            <person name="Sun W.H."/>
            <person name="Yu X."/>
            <person name="Zhu X."/>
            <person name="Wang Z.W."/>
            <person name="Zhao X."/>
            <person name="Zhong W.Y."/>
            <person name="Chen H."/>
            <person name="Yin W.L."/>
            <person name="Huang T."/>
            <person name="Niu S.C."/>
            <person name="Liu Z.J."/>
        </authorList>
    </citation>
    <scope>NUCLEOTIDE SEQUENCE [LARGE SCALE GENOMIC DNA]</scope>
    <source>
        <strain evidence="4">Lindl</strain>
    </source>
</reference>
<proteinExistence type="inferred from homology"/>
<dbReference type="EMBL" id="JAGFBR010000007">
    <property type="protein sequence ID" value="KAH0464144.1"/>
    <property type="molecule type" value="Genomic_DNA"/>
</dbReference>
<keyword evidence="3" id="KW-0808">Transferase</keyword>
<sequence length="402" mass="46293">MEFIMETLKEAVEVEVKNYGMLMNSFYELESEYADHHRGRVGRVWNVGPVALCNKEVIDKSTRDREYPASINECLKWLDKRPTGSILYMCFGSGSIFSIEQLREMALGLEASRHPFVWVMQNEGNDWIPTAILNHDAVGGFVTHCGWNSSLEGISAGLRMVTWPLFAYQFCNEKPLVEILKIGVMVGSKVNTFNMETRPIVKPAVVENDVRRFLRGGMEANERRRRAKQLGEMAIRAVDKGGSSYEEIENLMNELIDQKKRIMMEERTSVSMVLLLNATIIRPNIDDSVHPHIIMFSSIKFSLPDRCKNNSFILFYDQHKNLFKAFSSLHRPFDYVLRDLNPNCVLTNMFFPWTYHISIVRGIVRLVFQCTNNFALYAMSAFECCRLLVDKFKSIVLPNLPQ</sequence>
<evidence type="ECO:0000256" key="2">
    <source>
        <dbReference type="ARBA" id="ARBA00022676"/>
    </source>
</evidence>